<sequence>MLLIKTIQGFQRMEDFMSGHSGTSQALKQVYLLYGKSWSQGFITIPAGEQGEEITQTPGDVTELMYKPYKREQTNSSLGKVNACAGEAGGQRKGMTPIQENDSVRRQTDYSHISARVQQECAVLWTIDY</sequence>
<dbReference type="EMBL" id="KZ513238">
    <property type="protein sequence ID" value="PKU31167.1"/>
    <property type="molecule type" value="Genomic_DNA"/>
</dbReference>
<accession>A0A2I0TBJ6</accession>
<name>A0A2I0TBJ6_LIMLA</name>
<evidence type="ECO:0000256" key="1">
    <source>
        <dbReference type="SAM" id="MobiDB-lite"/>
    </source>
</evidence>
<dbReference type="AlphaFoldDB" id="A0A2I0TBJ6"/>
<dbReference type="Proteomes" id="UP000233556">
    <property type="component" value="Unassembled WGS sequence"/>
</dbReference>
<feature type="region of interest" description="Disordered" evidence="1">
    <location>
        <begin position="78"/>
        <end position="106"/>
    </location>
</feature>
<organism evidence="2 3">
    <name type="scientific">Limosa lapponica baueri</name>
    <dbReference type="NCBI Taxonomy" id="1758121"/>
    <lineage>
        <taxon>Eukaryota</taxon>
        <taxon>Metazoa</taxon>
        <taxon>Chordata</taxon>
        <taxon>Craniata</taxon>
        <taxon>Vertebrata</taxon>
        <taxon>Euteleostomi</taxon>
        <taxon>Archelosauria</taxon>
        <taxon>Archosauria</taxon>
        <taxon>Dinosauria</taxon>
        <taxon>Saurischia</taxon>
        <taxon>Theropoda</taxon>
        <taxon>Coelurosauria</taxon>
        <taxon>Aves</taxon>
        <taxon>Neognathae</taxon>
        <taxon>Neoaves</taxon>
        <taxon>Charadriiformes</taxon>
        <taxon>Scolopacidae</taxon>
        <taxon>Limosa</taxon>
    </lineage>
</organism>
<protein>
    <submittedName>
        <fullName evidence="2">Uncharacterized protein</fullName>
    </submittedName>
</protein>
<keyword evidence="3" id="KW-1185">Reference proteome</keyword>
<reference evidence="3" key="1">
    <citation type="submission" date="2017-11" db="EMBL/GenBank/DDBJ databases">
        <authorList>
            <person name="Lima N.C."/>
            <person name="Parody-Merino A.M."/>
            <person name="Battley P.F."/>
            <person name="Fidler A.E."/>
            <person name="Prosdocimi F."/>
        </authorList>
    </citation>
    <scope>NUCLEOTIDE SEQUENCE [LARGE SCALE GENOMIC DNA]</scope>
</reference>
<evidence type="ECO:0000313" key="2">
    <source>
        <dbReference type="EMBL" id="PKU31167.1"/>
    </source>
</evidence>
<gene>
    <name evidence="2" type="ORF">llap_18529</name>
</gene>
<proteinExistence type="predicted"/>
<reference evidence="3" key="2">
    <citation type="submission" date="2017-12" db="EMBL/GenBank/DDBJ databases">
        <title>Genome sequence of the Bar-tailed Godwit (Limosa lapponica baueri).</title>
        <authorList>
            <person name="Lima N.C.B."/>
            <person name="Parody-Merino A.M."/>
            <person name="Battley P.F."/>
            <person name="Fidler A.E."/>
            <person name="Prosdocimi F."/>
        </authorList>
    </citation>
    <scope>NUCLEOTIDE SEQUENCE [LARGE SCALE GENOMIC DNA]</scope>
</reference>
<evidence type="ECO:0000313" key="3">
    <source>
        <dbReference type="Proteomes" id="UP000233556"/>
    </source>
</evidence>